<dbReference type="Proteomes" id="UP000195141">
    <property type="component" value="Chromosome"/>
</dbReference>
<keyword evidence="3" id="KW-1185">Reference proteome</keyword>
<reference evidence="2" key="3">
    <citation type="submission" date="2024-03" db="EMBL/GenBank/DDBJ databases">
        <title>The Genome Sequence of Enterococcus sp. DIV0242b.</title>
        <authorList>
            <consortium name="The Broad Institute Genomics Platform"/>
            <consortium name="The Broad Institute Microbial Omics Core"/>
            <consortium name="The Broad Institute Genomic Center for Infectious Diseases"/>
            <person name="Earl A."/>
            <person name="Manson A."/>
            <person name="Gilmore M."/>
            <person name="Schwartman J."/>
            <person name="Shea T."/>
            <person name="Abouelleil A."/>
            <person name="Cao P."/>
            <person name="Chapman S."/>
            <person name="Cusick C."/>
            <person name="Young S."/>
            <person name="Neafsey D."/>
            <person name="Nusbaum C."/>
            <person name="Birren B."/>
        </authorList>
    </citation>
    <scope>NUCLEOTIDE SEQUENCE</scope>
    <source>
        <strain evidence="2">9E7_DIV0242</strain>
    </source>
</reference>
<evidence type="ECO:0000313" key="3">
    <source>
        <dbReference type="Proteomes" id="UP000195141"/>
    </source>
</evidence>
<accession>A0A242K5V0</accession>
<dbReference type="EMBL" id="NGMM01000003">
    <property type="protein sequence ID" value="OTP15691.1"/>
    <property type="molecule type" value="Genomic_DNA"/>
</dbReference>
<evidence type="ECO:0000313" key="2">
    <source>
        <dbReference type="EMBL" id="WYJ92004.1"/>
    </source>
</evidence>
<protein>
    <submittedName>
        <fullName evidence="1">Uncharacterized protein</fullName>
    </submittedName>
</protein>
<reference evidence="1" key="1">
    <citation type="submission" date="2017-05" db="EMBL/GenBank/DDBJ databases">
        <title>The Genome Sequence of Enterococcus sp. 9E7_DIV0242.</title>
        <authorList>
            <consortium name="The Broad Institute Genomics Platform"/>
            <consortium name="The Broad Institute Genomic Center for Infectious Diseases"/>
            <person name="Earl A."/>
            <person name="Manson A."/>
            <person name="Schwartman J."/>
            <person name="Gilmore M."/>
            <person name="Abouelleil A."/>
            <person name="Cao P."/>
            <person name="Chapman S."/>
            <person name="Cusick C."/>
            <person name="Shea T."/>
            <person name="Young S."/>
            <person name="Neafsey D."/>
            <person name="Nusbaum C."/>
            <person name="Birren B."/>
        </authorList>
    </citation>
    <scope>NUCLEOTIDE SEQUENCE [LARGE SCALE GENOMIC DNA]</scope>
    <source>
        <strain evidence="1">9E7_DIV0242</strain>
    </source>
</reference>
<name>A0A242K5V0_9ENTE</name>
<organism evidence="1">
    <name type="scientific">Candidatus Enterococcus clewellii</name>
    <dbReference type="NCBI Taxonomy" id="1834193"/>
    <lineage>
        <taxon>Bacteria</taxon>
        <taxon>Bacillati</taxon>
        <taxon>Bacillota</taxon>
        <taxon>Bacilli</taxon>
        <taxon>Lactobacillales</taxon>
        <taxon>Enterococcaceae</taxon>
        <taxon>Enterococcus</taxon>
    </lineage>
</organism>
<proteinExistence type="predicted"/>
<gene>
    <name evidence="1" type="ORF">A5888_001905</name>
    <name evidence="2" type="ORF">A5888_003777</name>
</gene>
<sequence length="40" mass="4951">MNELRLIHEERNSFSIGLVYSIEDYDDQKREKRKKVHFII</sequence>
<dbReference type="EMBL" id="CP147247">
    <property type="protein sequence ID" value="WYJ92004.1"/>
    <property type="molecule type" value="Genomic_DNA"/>
</dbReference>
<reference evidence="2" key="2">
    <citation type="submission" date="2017-05" db="EMBL/GenBank/DDBJ databases">
        <authorList>
            <consortium name="The Broad Institute Genomics Platform"/>
            <consortium name="The Broad Institute Genomic Center for Infectious Diseases"/>
            <person name="Earl A."/>
            <person name="Manson A."/>
            <person name="Schwartman J."/>
            <person name="Gilmore M."/>
            <person name="Abouelleil A."/>
            <person name="Cao P."/>
            <person name="Chapman S."/>
            <person name="Cusick C."/>
            <person name="Shea T."/>
            <person name="Young S."/>
            <person name="Neafsey D."/>
            <person name="Nusbaum C."/>
            <person name="Birren B."/>
        </authorList>
    </citation>
    <scope>NUCLEOTIDE SEQUENCE</scope>
    <source>
        <strain evidence="2">9E7_DIV0242</strain>
    </source>
</reference>
<evidence type="ECO:0000313" key="1">
    <source>
        <dbReference type="EMBL" id="OTP15691.1"/>
    </source>
</evidence>
<dbReference type="AlphaFoldDB" id="A0A242K5V0"/>